<dbReference type="EMBL" id="CAJVPV010002610">
    <property type="protein sequence ID" value="CAG8531155.1"/>
    <property type="molecule type" value="Genomic_DNA"/>
</dbReference>
<keyword evidence="2" id="KW-1185">Reference proteome</keyword>
<protein>
    <submittedName>
        <fullName evidence="1">12111_t:CDS:1</fullName>
    </submittedName>
</protein>
<name>A0A9N9AFZ7_9GLOM</name>
<sequence length="54" mass="6170">ESVASSKWHAAMNHTSGKLLKAERAISNHMIMIAKQTKEKTRFWGQKKANINFN</sequence>
<dbReference type="AlphaFoldDB" id="A0A9N9AFZ7"/>
<gene>
    <name evidence="1" type="ORF">AMORRO_LOCUS4678</name>
</gene>
<proteinExistence type="predicted"/>
<accession>A0A9N9AFZ7</accession>
<reference evidence="1" key="1">
    <citation type="submission" date="2021-06" db="EMBL/GenBank/DDBJ databases">
        <authorList>
            <person name="Kallberg Y."/>
            <person name="Tangrot J."/>
            <person name="Rosling A."/>
        </authorList>
    </citation>
    <scope>NUCLEOTIDE SEQUENCE</scope>
    <source>
        <strain evidence="1">CL551</strain>
    </source>
</reference>
<organism evidence="1 2">
    <name type="scientific">Acaulospora morrowiae</name>
    <dbReference type="NCBI Taxonomy" id="94023"/>
    <lineage>
        <taxon>Eukaryota</taxon>
        <taxon>Fungi</taxon>
        <taxon>Fungi incertae sedis</taxon>
        <taxon>Mucoromycota</taxon>
        <taxon>Glomeromycotina</taxon>
        <taxon>Glomeromycetes</taxon>
        <taxon>Diversisporales</taxon>
        <taxon>Acaulosporaceae</taxon>
        <taxon>Acaulospora</taxon>
    </lineage>
</organism>
<comment type="caution">
    <text evidence="1">The sequence shown here is derived from an EMBL/GenBank/DDBJ whole genome shotgun (WGS) entry which is preliminary data.</text>
</comment>
<feature type="non-terminal residue" evidence="1">
    <location>
        <position position="1"/>
    </location>
</feature>
<evidence type="ECO:0000313" key="1">
    <source>
        <dbReference type="EMBL" id="CAG8531155.1"/>
    </source>
</evidence>
<dbReference type="Proteomes" id="UP000789342">
    <property type="component" value="Unassembled WGS sequence"/>
</dbReference>
<evidence type="ECO:0000313" key="2">
    <source>
        <dbReference type="Proteomes" id="UP000789342"/>
    </source>
</evidence>